<dbReference type="EMBL" id="JBHSXS010000016">
    <property type="protein sequence ID" value="MFC6882958.1"/>
    <property type="molecule type" value="Genomic_DNA"/>
</dbReference>
<feature type="domain" description="Aminoglycoside phosphotransferase" evidence="1">
    <location>
        <begin position="25"/>
        <end position="250"/>
    </location>
</feature>
<dbReference type="Gene3D" id="3.90.1200.10">
    <property type="match status" value="1"/>
</dbReference>
<dbReference type="SUPFAM" id="SSF56112">
    <property type="entry name" value="Protein kinase-like (PK-like)"/>
    <property type="match status" value="1"/>
</dbReference>
<proteinExistence type="predicted"/>
<comment type="caution">
    <text evidence="2">The sequence shown here is derived from an EMBL/GenBank/DDBJ whole genome shotgun (WGS) entry which is preliminary data.</text>
</comment>
<evidence type="ECO:0000313" key="3">
    <source>
        <dbReference type="Proteomes" id="UP001596380"/>
    </source>
</evidence>
<reference evidence="3" key="1">
    <citation type="journal article" date="2019" name="Int. J. Syst. Evol. Microbiol.">
        <title>The Global Catalogue of Microorganisms (GCM) 10K type strain sequencing project: providing services to taxonomists for standard genome sequencing and annotation.</title>
        <authorList>
            <consortium name="The Broad Institute Genomics Platform"/>
            <consortium name="The Broad Institute Genome Sequencing Center for Infectious Disease"/>
            <person name="Wu L."/>
            <person name="Ma J."/>
        </authorList>
    </citation>
    <scope>NUCLEOTIDE SEQUENCE [LARGE SCALE GENOMIC DNA]</scope>
    <source>
        <strain evidence="3">JCM 3369</strain>
    </source>
</reference>
<dbReference type="RefSeq" id="WP_378046595.1">
    <property type="nucleotide sequence ID" value="NZ_JBHSXE010000001.1"/>
</dbReference>
<dbReference type="InterPro" id="IPR002575">
    <property type="entry name" value="Aminoglycoside_PTrfase"/>
</dbReference>
<organism evidence="2 3">
    <name type="scientific">Actinomadura yumaensis</name>
    <dbReference type="NCBI Taxonomy" id="111807"/>
    <lineage>
        <taxon>Bacteria</taxon>
        <taxon>Bacillati</taxon>
        <taxon>Actinomycetota</taxon>
        <taxon>Actinomycetes</taxon>
        <taxon>Streptosporangiales</taxon>
        <taxon>Thermomonosporaceae</taxon>
        <taxon>Actinomadura</taxon>
    </lineage>
</organism>
<name>A0ABW2CPD3_9ACTN</name>
<evidence type="ECO:0000259" key="1">
    <source>
        <dbReference type="Pfam" id="PF01636"/>
    </source>
</evidence>
<gene>
    <name evidence="2" type="ORF">ACFQKB_24600</name>
</gene>
<dbReference type="Proteomes" id="UP001596380">
    <property type="component" value="Unassembled WGS sequence"/>
</dbReference>
<dbReference type="InterPro" id="IPR011009">
    <property type="entry name" value="Kinase-like_dom_sf"/>
</dbReference>
<sequence length="290" mass="30113">MSDGGPERGAVERLVREAFGERLDARLVGEGGEHSTWWVGDRYVLRLALDADTSRRQRVELALRDAVRPRVGAGTPGAPGVGVAESVAAGEWAPGLAYTVDVRLPGTSAELRDVSSAGERDLARLLSGLRSAPVEEAAALGLPREPPRSLASVREDAARAAGLLRGGGEPVAAEPPRADGEAAGGPVVLHRDLKGEHLLVDGLGRVSGVLDWTDAAVGDPAEDVAGLAISVGAPAAARIAVAAGHAAEVAARGVLLARYDTLVRLADRLHGTDDSPVPLLRAQLRRAWRD</sequence>
<protein>
    <submittedName>
        <fullName evidence="2">Phosphotransferase</fullName>
    </submittedName>
</protein>
<accession>A0ABW2CPD3</accession>
<dbReference type="Pfam" id="PF01636">
    <property type="entry name" value="APH"/>
    <property type="match status" value="1"/>
</dbReference>
<keyword evidence="3" id="KW-1185">Reference proteome</keyword>
<evidence type="ECO:0000313" key="2">
    <source>
        <dbReference type="EMBL" id="MFC6882958.1"/>
    </source>
</evidence>